<evidence type="ECO:0000313" key="2">
    <source>
        <dbReference type="Proteomes" id="UP000811609"/>
    </source>
</evidence>
<keyword evidence="2" id="KW-1185">Reference proteome</keyword>
<reference evidence="1" key="1">
    <citation type="submission" date="2020-12" db="EMBL/GenBank/DDBJ databases">
        <title>WGS assembly of Carya illinoinensis cv. Pawnee.</title>
        <authorList>
            <person name="Platts A."/>
            <person name="Shu S."/>
            <person name="Wright S."/>
            <person name="Barry K."/>
            <person name="Edger P."/>
            <person name="Pires J.C."/>
            <person name="Schmutz J."/>
        </authorList>
    </citation>
    <scope>NUCLEOTIDE SEQUENCE</scope>
    <source>
        <tissue evidence="1">Leaf</tissue>
    </source>
</reference>
<protein>
    <submittedName>
        <fullName evidence="1">Uncharacterized protein</fullName>
    </submittedName>
</protein>
<dbReference type="Proteomes" id="UP000811609">
    <property type="component" value="Chromosome 2"/>
</dbReference>
<comment type="caution">
    <text evidence="1">The sequence shown here is derived from an EMBL/GenBank/DDBJ whole genome shotgun (WGS) entry which is preliminary data.</text>
</comment>
<dbReference type="EMBL" id="CM031810">
    <property type="protein sequence ID" value="KAG6664740.1"/>
    <property type="molecule type" value="Genomic_DNA"/>
</dbReference>
<dbReference type="PANTHER" id="PTHR45749">
    <property type="match status" value="1"/>
</dbReference>
<name>A0A8T1RB83_CARIL</name>
<sequence length="390" mass="45816">MSNREYASGYEKLKKREDLSQLANEGIDDWKNLSAKFKIHETINEHITNMTAWLDLEIRLLRNKTIDKKVQEQINKEKCHWKKVLLRIITVVKTLSKNNLLFRGQNEKIYQENNENFLSLIEMNSEFDPIMQEHIRCIQDEAKYFSIILDCTPYASHQEQIELLDAIKNLELGINNPLSQRRWKSRIESIKVIKSQISQIREALLQLTKTTEDPKIKSEVNCLVAYEIENFEFILDMTIWYDILFAINTVNVAIDQLKCLISFFQDYRENGFKSAMISSKKIAISMEIKLKKQFDENVLKEILPIEESTPIDILNYIKRLYSFPNVCIAHRILLTKRLNELVILSIENEILEEFKYKNLISNFIFQKMADFNFSPYASKSIEPALSATLP</sequence>
<accession>A0A8T1RB83</accession>
<dbReference type="AlphaFoldDB" id="A0A8T1RB83"/>
<organism evidence="1 2">
    <name type="scientific">Carya illinoinensis</name>
    <name type="common">Pecan</name>
    <dbReference type="NCBI Taxonomy" id="32201"/>
    <lineage>
        <taxon>Eukaryota</taxon>
        <taxon>Viridiplantae</taxon>
        <taxon>Streptophyta</taxon>
        <taxon>Embryophyta</taxon>
        <taxon>Tracheophyta</taxon>
        <taxon>Spermatophyta</taxon>
        <taxon>Magnoliopsida</taxon>
        <taxon>eudicotyledons</taxon>
        <taxon>Gunneridae</taxon>
        <taxon>Pentapetalae</taxon>
        <taxon>rosids</taxon>
        <taxon>fabids</taxon>
        <taxon>Fagales</taxon>
        <taxon>Juglandaceae</taxon>
        <taxon>Carya</taxon>
    </lineage>
</organism>
<proteinExistence type="predicted"/>
<evidence type="ECO:0000313" key="1">
    <source>
        <dbReference type="EMBL" id="KAG6664740.1"/>
    </source>
</evidence>
<dbReference type="PANTHER" id="PTHR45749:SF35">
    <property type="entry name" value="AC-LIKE TRANSPOSASE-RELATED"/>
    <property type="match status" value="1"/>
</dbReference>
<gene>
    <name evidence="1" type="ORF">CIPAW_02G115100</name>
</gene>